<feature type="transmembrane region" description="Helical" evidence="1">
    <location>
        <begin position="76"/>
        <end position="99"/>
    </location>
</feature>
<evidence type="ECO:0000256" key="1">
    <source>
        <dbReference type="SAM" id="Phobius"/>
    </source>
</evidence>
<proteinExistence type="predicted"/>
<dbReference type="AlphaFoldDB" id="A0A6C0C3S0"/>
<dbReference type="EMBL" id="MN739316">
    <property type="protein sequence ID" value="QHS98434.1"/>
    <property type="molecule type" value="Genomic_DNA"/>
</dbReference>
<keyword evidence="1" id="KW-0472">Membrane</keyword>
<name>A0A6C0C3S0_9ZZZZ</name>
<keyword evidence="1" id="KW-0812">Transmembrane</keyword>
<sequence length="132" mass="15679">MFKYLSSNPCHLSSVVLSLNIPITIYYNNNIFLLTEIPVGITTILYHNDFRCVKNIRNIDIFAAQLAFWQHMYYAIIYQIAFSRNCYIICPIIFLVSKYYQKNNDLFMSNFFHSFIHYFLTIGTIFLNVMID</sequence>
<accession>A0A6C0C3S0</accession>
<protein>
    <submittedName>
        <fullName evidence="2">Uncharacterized protein</fullName>
    </submittedName>
</protein>
<reference evidence="2" key="1">
    <citation type="journal article" date="2020" name="Nature">
        <title>Giant virus diversity and host interactions through global metagenomics.</title>
        <authorList>
            <person name="Schulz F."/>
            <person name="Roux S."/>
            <person name="Paez-Espino D."/>
            <person name="Jungbluth S."/>
            <person name="Walsh D.A."/>
            <person name="Denef V.J."/>
            <person name="McMahon K.D."/>
            <person name="Konstantinidis K.T."/>
            <person name="Eloe-Fadrosh E.A."/>
            <person name="Kyrpides N.C."/>
            <person name="Woyke T."/>
        </authorList>
    </citation>
    <scope>NUCLEOTIDE SEQUENCE</scope>
    <source>
        <strain evidence="2">GVMAG-M-3300020185-18</strain>
    </source>
</reference>
<organism evidence="2">
    <name type="scientific">viral metagenome</name>
    <dbReference type="NCBI Taxonomy" id="1070528"/>
    <lineage>
        <taxon>unclassified sequences</taxon>
        <taxon>metagenomes</taxon>
        <taxon>organismal metagenomes</taxon>
    </lineage>
</organism>
<evidence type="ECO:0000313" key="2">
    <source>
        <dbReference type="EMBL" id="QHS98434.1"/>
    </source>
</evidence>
<keyword evidence="1" id="KW-1133">Transmembrane helix</keyword>
<feature type="transmembrane region" description="Helical" evidence="1">
    <location>
        <begin position="111"/>
        <end position="131"/>
    </location>
</feature>